<name>A0A420VEA7_9BACI</name>
<comment type="caution">
    <text evidence="10">The sequence shown here is derived from an EMBL/GenBank/DDBJ whole genome shotgun (WGS) entry which is preliminary data.</text>
</comment>
<dbReference type="InterPro" id="IPR001241">
    <property type="entry name" value="Topo_IIA"/>
</dbReference>
<evidence type="ECO:0000259" key="9">
    <source>
        <dbReference type="PROSITE" id="PS50880"/>
    </source>
</evidence>
<dbReference type="PROSITE" id="PS50880">
    <property type="entry name" value="TOPRIM"/>
    <property type="match status" value="1"/>
</dbReference>
<evidence type="ECO:0000256" key="1">
    <source>
        <dbReference type="ARBA" id="ARBA00000185"/>
    </source>
</evidence>
<dbReference type="NCBIfam" id="NF004189">
    <property type="entry name" value="PRK05644.1"/>
    <property type="match status" value="1"/>
</dbReference>
<dbReference type="InterPro" id="IPR036890">
    <property type="entry name" value="HATPase_C_sf"/>
</dbReference>
<dbReference type="Gene3D" id="3.40.50.670">
    <property type="match status" value="1"/>
</dbReference>
<dbReference type="InterPro" id="IPR003594">
    <property type="entry name" value="HATPase_dom"/>
</dbReference>
<dbReference type="CDD" id="cd16928">
    <property type="entry name" value="HATPase_GyrB-like"/>
    <property type="match status" value="1"/>
</dbReference>
<dbReference type="SUPFAM" id="SSF55874">
    <property type="entry name" value="ATPase domain of HSP90 chaperone/DNA topoisomerase II/histidine kinase"/>
    <property type="match status" value="1"/>
</dbReference>
<dbReference type="Pfam" id="PF00986">
    <property type="entry name" value="DNA_gyraseB_C"/>
    <property type="match status" value="1"/>
</dbReference>
<dbReference type="InterPro" id="IPR002288">
    <property type="entry name" value="DNA_gyrase_B_C"/>
</dbReference>
<dbReference type="PANTHER" id="PTHR45866">
    <property type="entry name" value="DNA GYRASE/TOPOISOMERASE SUBUNIT B"/>
    <property type="match status" value="1"/>
</dbReference>
<dbReference type="PRINTS" id="PR00418">
    <property type="entry name" value="TPI2FAMILY"/>
</dbReference>
<evidence type="ECO:0000256" key="2">
    <source>
        <dbReference type="ARBA" id="ARBA00001946"/>
    </source>
</evidence>
<dbReference type="Gene3D" id="3.30.230.10">
    <property type="match status" value="1"/>
</dbReference>
<evidence type="ECO:0000256" key="5">
    <source>
        <dbReference type="ARBA" id="ARBA00022842"/>
    </source>
</evidence>
<dbReference type="GO" id="GO:0046872">
    <property type="term" value="F:metal ion binding"/>
    <property type="evidence" value="ECO:0007669"/>
    <property type="project" value="UniProtKB-KW"/>
</dbReference>
<evidence type="ECO:0000313" key="11">
    <source>
        <dbReference type="Proteomes" id="UP000286235"/>
    </source>
</evidence>
<gene>
    <name evidence="10" type="ORF">Cdeb_01370</name>
</gene>
<dbReference type="CDD" id="cd00822">
    <property type="entry name" value="TopoII_Trans_DNA_gyrase"/>
    <property type="match status" value="1"/>
</dbReference>
<keyword evidence="7" id="KW-0238">DNA-binding</keyword>
<dbReference type="SMART" id="SM00433">
    <property type="entry name" value="TOP2c"/>
    <property type="match status" value="1"/>
</dbReference>
<dbReference type="PRINTS" id="PR01159">
    <property type="entry name" value="DNAGYRASEB"/>
</dbReference>
<evidence type="ECO:0000256" key="8">
    <source>
        <dbReference type="ARBA" id="ARBA00023235"/>
    </source>
</evidence>
<dbReference type="Proteomes" id="UP000286235">
    <property type="component" value="Unassembled WGS sequence"/>
</dbReference>
<dbReference type="InterPro" id="IPR006171">
    <property type="entry name" value="TOPRIM_dom"/>
</dbReference>
<keyword evidence="11" id="KW-1185">Reference proteome</keyword>
<dbReference type="GO" id="GO:0003677">
    <property type="term" value="F:DNA binding"/>
    <property type="evidence" value="ECO:0007669"/>
    <property type="project" value="UniProtKB-KW"/>
</dbReference>
<reference evidence="10 11" key="1">
    <citation type="submission" date="2013-12" db="EMBL/GenBank/DDBJ databases">
        <title>Genome and proteome characterization of Caldibacillus debilis GB1 derived from a cellulolytic aero-tolerant co-culture.</title>
        <authorList>
            <person name="Wushke S.T."/>
            <person name="Zhang X."/>
            <person name="Fristensky B."/>
            <person name="Wilkins J.A."/>
            <person name="Levin D.B."/>
            <person name="Sparling R."/>
        </authorList>
    </citation>
    <scope>NUCLEOTIDE SEQUENCE [LARGE SCALE GENOMIC DNA]</scope>
    <source>
        <strain evidence="10 11">GB1</strain>
    </source>
</reference>
<dbReference type="SMART" id="SM00387">
    <property type="entry name" value="HATPase_c"/>
    <property type="match status" value="1"/>
</dbReference>
<dbReference type="Pfam" id="PF02518">
    <property type="entry name" value="HATPase_c"/>
    <property type="match status" value="1"/>
</dbReference>
<dbReference type="Pfam" id="PF00204">
    <property type="entry name" value="DNA_gyraseB"/>
    <property type="match status" value="1"/>
</dbReference>
<dbReference type="EC" id="5.6.2.2" evidence="3"/>
<accession>A0A420VEA7</accession>
<comment type="cofactor">
    <cofactor evidence="2">
        <name>Mg(2+)</name>
        <dbReference type="ChEBI" id="CHEBI:18420"/>
    </cofactor>
</comment>
<dbReference type="InterPro" id="IPR013506">
    <property type="entry name" value="Topo_IIA_bsu_dom2"/>
</dbReference>
<dbReference type="InterPro" id="IPR018522">
    <property type="entry name" value="TopoIIA_CS"/>
</dbReference>
<keyword evidence="5" id="KW-0460">Magnesium</keyword>
<dbReference type="InterPro" id="IPR020568">
    <property type="entry name" value="Ribosomal_Su5_D2-typ_SF"/>
</dbReference>
<protein>
    <recommendedName>
        <fullName evidence="3">DNA topoisomerase (ATP-hydrolyzing)</fullName>
        <ecNumber evidence="3">5.6.2.2</ecNumber>
    </recommendedName>
</protein>
<dbReference type="FunFam" id="3.30.565.10:FF:000002">
    <property type="entry name" value="DNA gyrase subunit B"/>
    <property type="match status" value="1"/>
</dbReference>
<feature type="domain" description="Toprim" evidence="9">
    <location>
        <begin position="421"/>
        <end position="535"/>
    </location>
</feature>
<evidence type="ECO:0000256" key="4">
    <source>
        <dbReference type="ARBA" id="ARBA00022723"/>
    </source>
</evidence>
<dbReference type="Gene3D" id="3.30.565.10">
    <property type="entry name" value="Histidine kinase-like ATPase, C-terminal domain"/>
    <property type="match status" value="1"/>
</dbReference>
<dbReference type="PANTHER" id="PTHR45866:SF12">
    <property type="entry name" value="DNA TOPOISOMERASE 4 SUBUNIT B"/>
    <property type="match status" value="1"/>
</dbReference>
<organism evidence="10 11">
    <name type="scientific">Caldibacillus debilis GB1</name>
    <dbReference type="NCBI Taxonomy" id="1339248"/>
    <lineage>
        <taxon>Bacteria</taxon>
        <taxon>Bacillati</taxon>
        <taxon>Bacillota</taxon>
        <taxon>Bacilli</taxon>
        <taxon>Bacillales</taxon>
        <taxon>Bacillaceae</taxon>
        <taxon>Caldibacillus</taxon>
    </lineage>
</organism>
<dbReference type="InterPro" id="IPR013760">
    <property type="entry name" value="Topo_IIA-like_dom_sf"/>
</dbReference>
<dbReference type="GO" id="GO:0034335">
    <property type="term" value="F:DNA negative supercoiling activity"/>
    <property type="evidence" value="ECO:0007669"/>
    <property type="project" value="UniProtKB-ARBA"/>
</dbReference>
<evidence type="ECO:0000256" key="7">
    <source>
        <dbReference type="ARBA" id="ARBA00023125"/>
    </source>
</evidence>
<evidence type="ECO:0000256" key="6">
    <source>
        <dbReference type="ARBA" id="ARBA00023029"/>
    </source>
</evidence>
<evidence type="ECO:0000313" key="10">
    <source>
        <dbReference type="EMBL" id="RKO61875.1"/>
    </source>
</evidence>
<dbReference type="AlphaFoldDB" id="A0A420VEA7"/>
<dbReference type="EMBL" id="AZRV01000035">
    <property type="protein sequence ID" value="RKO61875.1"/>
    <property type="molecule type" value="Genomic_DNA"/>
</dbReference>
<dbReference type="InterPro" id="IPR000565">
    <property type="entry name" value="Topo_IIA_B"/>
</dbReference>
<dbReference type="SUPFAM" id="SSF56719">
    <property type="entry name" value="Type II DNA topoisomerase"/>
    <property type="match status" value="1"/>
</dbReference>
<comment type="catalytic activity">
    <reaction evidence="1">
        <text>ATP-dependent breakage, passage and rejoining of double-stranded DNA.</text>
        <dbReference type="EC" id="5.6.2.2"/>
    </reaction>
</comment>
<dbReference type="GO" id="GO:0006265">
    <property type="term" value="P:DNA topological change"/>
    <property type="evidence" value="ECO:0007669"/>
    <property type="project" value="InterPro"/>
</dbReference>
<dbReference type="InterPro" id="IPR013759">
    <property type="entry name" value="Topo_IIA_B_C"/>
</dbReference>
<proteinExistence type="predicted"/>
<sequence length="640" mass="71866">MTTQKIKRYDGSSITVLEGLEAVRVRPGMYIGSTGPKGLHHLVWEILDNAIDEHLAGFCSEIKVTLHKDGSVTVEDNGRGIPVDIHPQAKIPTARVIFTTLHAGGKFDRSTYKISGGLHGVGASVVNALSKWVDVEIYREGKVYHDRYENGGKPVVPLTKNGTLPVIGRAKHTGTKIRFQPDESIFETVEFSFETIRKRLQETAYLNKGLALWLFDERTGESIRFCEERGIEGLIKRLNVDRETAGGIISFSGVSNDIEIDIALQYTREFNEQIISYCNNIATVEGGTHVTGFKAGWTKLVNQYAKELGLTKEPFDGRDIRTGLVAVVSIRHPNPQYEGQVKSKLGSSDAKTAVEDCIGREGARFFDRHSDELKYIVEQAERALKVRKAEDRARINLQSKEIQLQTNGKLASCLTRDKSKRELFIVEGDSAGGTAKQGRDRNFQAILPLRGKILNIEKNSIDRALKNMEITTLFSALGCGFGDQFDISKLEYNKIIIMTDADVDGSHIRTLLLTLFYRYAPELILKGHVYRAIPPLYRIELEKKKGQPPYVYAYSDAERNRLREKYGKSVKGIQRFKGLGEMSSDQLWETTMNPETRRLGQIRIENAVEADVVTTLLMGSKVEPRREFIIREAPNAKLDL</sequence>
<dbReference type="SUPFAM" id="SSF54211">
    <property type="entry name" value="Ribosomal protein S5 domain 2-like"/>
    <property type="match status" value="1"/>
</dbReference>
<dbReference type="GO" id="GO:0005524">
    <property type="term" value="F:ATP binding"/>
    <property type="evidence" value="ECO:0007669"/>
    <property type="project" value="InterPro"/>
</dbReference>
<dbReference type="InterPro" id="IPR014721">
    <property type="entry name" value="Ribsml_uS5_D2-typ_fold_subgr"/>
</dbReference>
<dbReference type="PROSITE" id="PS00177">
    <property type="entry name" value="TOPOISOMERASE_II"/>
    <property type="match status" value="1"/>
</dbReference>
<keyword evidence="4" id="KW-0479">Metal-binding</keyword>
<dbReference type="FunFam" id="3.40.50.670:FF:000002">
    <property type="entry name" value="DNA gyrase subunit B"/>
    <property type="match status" value="1"/>
</dbReference>
<dbReference type="Pfam" id="PF01751">
    <property type="entry name" value="Toprim"/>
    <property type="match status" value="1"/>
</dbReference>
<keyword evidence="8 10" id="KW-0413">Isomerase</keyword>
<dbReference type="RefSeq" id="WP_220703272.1">
    <property type="nucleotide sequence ID" value="NZ_AZRV01000035.1"/>
</dbReference>
<keyword evidence="6" id="KW-0799">Topoisomerase</keyword>
<evidence type="ECO:0000256" key="3">
    <source>
        <dbReference type="ARBA" id="ARBA00012895"/>
    </source>
</evidence>